<sequence length="74" mass="8263">MKSPMRQHETTVFLPCATYRQIATDGTWERQTVFGALGSIESGSVERCERSMYPINGNGNRLAGTTSKEILILR</sequence>
<evidence type="ECO:0000313" key="2">
    <source>
        <dbReference type="Proteomes" id="UP000635983"/>
    </source>
</evidence>
<evidence type="ECO:0000313" key="1">
    <source>
        <dbReference type="EMBL" id="GGJ84895.1"/>
    </source>
</evidence>
<accession>A0A917PMB8</accession>
<keyword evidence="2" id="KW-1185">Reference proteome</keyword>
<reference evidence="1" key="2">
    <citation type="submission" date="2020-09" db="EMBL/GenBank/DDBJ databases">
        <authorList>
            <person name="Sun Q."/>
            <person name="Ohkuma M."/>
        </authorList>
    </citation>
    <scope>NUCLEOTIDE SEQUENCE</scope>
    <source>
        <strain evidence="1">JCM 30078</strain>
    </source>
</reference>
<protein>
    <submittedName>
        <fullName evidence="1">Uncharacterized protein</fullName>
    </submittedName>
</protein>
<dbReference type="RefSeq" id="WP_188981922.1">
    <property type="nucleotide sequence ID" value="NZ_BMPO01000002.1"/>
</dbReference>
<dbReference type="AlphaFoldDB" id="A0A917PMB8"/>
<name>A0A917PMB8_9PSED</name>
<proteinExistence type="predicted"/>
<gene>
    <name evidence="1" type="ORF">GCM10009304_08590</name>
</gene>
<reference evidence="1" key="1">
    <citation type="journal article" date="2014" name="Int. J. Syst. Evol. Microbiol.">
        <title>Complete genome sequence of Corynebacterium casei LMG S-19264T (=DSM 44701T), isolated from a smear-ripened cheese.</title>
        <authorList>
            <consortium name="US DOE Joint Genome Institute (JGI-PGF)"/>
            <person name="Walter F."/>
            <person name="Albersmeier A."/>
            <person name="Kalinowski J."/>
            <person name="Ruckert C."/>
        </authorList>
    </citation>
    <scope>NUCLEOTIDE SEQUENCE</scope>
    <source>
        <strain evidence="1">JCM 30078</strain>
    </source>
</reference>
<dbReference type="EMBL" id="BMPO01000002">
    <property type="protein sequence ID" value="GGJ84895.1"/>
    <property type="molecule type" value="Genomic_DNA"/>
</dbReference>
<organism evidence="1 2">
    <name type="scientific">Pseudomonas matsuisoli</name>
    <dbReference type="NCBI Taxonomy" id="1515666"/>
    <lineage>
        <taxon>Bacteria</taxon>
        <taxon>Pseudomonadati</taxon>
        <taxon>Pseudomonadota</taxon>
        <taxon>Gammaproteobacteria</taxon>
        <taxon>Pseudomonadales</taxon>
        <taxon>Pseudomonadaceae</taxon>
        <taxon>Pseudomonas</taxon>
    </lineage>
</organism>
<comment type="caution">
    <text evidence="1">The sequence shown here is derived from an EMBL/GenBank/DDBJ whole genome shotgun (WGS) entry which is preliminary data.</text>
</comment>
<dbReference type="Proteomes" id="UP000635983">
    <property type="component" value="Unassembled WGS sequence"/>
</dbReference>